<dbReference type="RefSeq" id="WP_210354754.1">
    <property type="nucleotide sequence ID" value="NZ_JAEQMU010000002.1"/>
</dbReference>
<comment type="caution">
    <text evidence="1">The sequence shown here is derived from an EMBL/GenBank/DDBJ whole genome shotgun (WGS) entry which is preliminary data.</text>
</comment>
<dbReference type="EMBL" id="JBHULD010000025">
    <property type="protein sequence ID" value="MFD2556841.1"/>
    <property type="molecule type" value="Genomic_DNA"/>
</dbReference>
<proteinExistence type="predicted"/>
<dbReference type="Proteomes" id="UP001597440">
    <property type="component" value="Unassembled WGS sequence"/>
</dbReference>
<reference evidence="2" key="1">
    <citation type="journal article" date="2019" name="Int. J. Syst. Evol. Microbiol.">
        <title>The Global Catalogue of Microorganisms (GCM) 10K type strain sequencing project: providing services to taxonomists for standard genome sequencing and annotation.</title>
        <authorList>
            <consortium name="The Broad Institute Genomics Platform"/>
            <consortium name="The Broad Institute Genome Sequencing Center for Infectious Disease"/>
            <person name="Wu L."/>
            <person name="Ma J."/>
        </authorList>
    </citation>
    <scope>NUCLEOTIDE SEQUENCE [LARGE SCALE GENOMIC DNA]</scope>
    <source>
        <strain evidence="2">KCTC 52298</strain>
    </source>
</reference>
<sequence length="91" mass="10364">METKVVECPQHGVQPFGLLCVHLAANNNSIALGFYEHDEGDLGRPDAWCSACEDRWRTAESEEEQEQWFVDCDFKIVCANCWDNSKKQNIG</sequence>
<protein>
    <submittedName>
        <fullName evidence="1">Uncharacterized protein</fullName>
    </submittedName>
</protein>
<gene>
    <name evidence="1" type="ORF">ACFSQW_20800</name>
</gene>
<organism evidence="1 2">
    <name type="scientific">Sphingobacterium tabacisoli</name>
    <dbReference type="NCBI Taxonomy" id="2044855"/>
    <lineage>
        <taxon>Bacteria</taxon>
        <taxon>Pseudomonadati</taxon>
        <taxon>Bacteroidota</taxon>
        <taxon>Sphingobacteriia</taxon>
        <taxon>Sphingobacteriales</taxon>
        <taxon>Sphingobacteriaceae</taxon>
        <taxon>Sphingobacterium</taxon>
    </lineage>
</organism>
<name>A0ABW5L6L5_9SPHI</name>
<evidence type="ECO:0000313" key="1">
    <source>
        <dbReference type="EMBL" id="MFD2556841.1"/>
    </source>
</evidence>
<keyword evidence="2" id="KW-1185">Reference proteome</keyword>
<evidence type="ECO:0000313" key="2">
    <source>
        <dbReference type="Proteomes" id="UP001597440"/>
    </source>
</evidence>
<accession>A0ABW5L6L5</accession>